<accession>C3YKA9</accession>
<dbReference type="GO" id="GO:0051260">
    <property type="term" value="P:protein homooligomerization"/>
    <property type="evidence" value="ECO:0007669"/>
    <property type="project" value="InterPro"/>
</dbReference>
<dbReference type="InterPro" id="IPR011333">
    <property type="entry name" value="SKP1/BTB/POZ_sf"/>
</dbReference>
<evidence type="ECO:0000259" key="2">
    <source>
        <dbReference type="SMART" id="SM00225"/>
    </source>
</evidence>
<dbReference type="Gene3D" id="3.30.710.10">
    <property type="entry name" value="Potassium Channel Kv1.1, Chain A"/>
    <property type="match status" value="1"/>
</dbReference>
<gene>
    <name evidence="3" type="ORF">BRAFLDRAFT_93325</name>
</gene>
<dbReference type="PANTHER" id="PTHR14499">
    <property type="entry name" value="POTASSIUM CHANNEL TETRAMERIZATION DOMAIN-CONTAINING"/>
    <property type="match status" value="1"/>
</dbReference>
<protein>
    <recommendedName>
        <fullName evidence="2">BTB domain-containing protein</fullName>
    </recommendedName>
</protein>
<feature type="region of interest" description="Disordered" evidence="1">
    <location>
        <begin position="1"/>
        <end position="21"/>
    </location>
</feature>
<dbReference type="eggNOG" id="KOG2723">
    <property type="taxonomic scope" value="Eukaryota"/>
</dbReference>
<dbReference type="SMART" id="SM00225">
    <property type="entry name" value="BTB"/>
    <property type="match status" value="1"/>
</dbReference>
<dbReference type="SUPFAM" id="SSF54695">
    <property type="entry name" value="POZ domain"/>
    <property type="match status" value="1"/>
</dbReference>
<dbReference type="Pfam" id="PF02214">
    <property type="entry name" value="BTB_2"/>
    <property type="match status" value="1"/>
</dbReference>
<organism>
    <name type="scientific">Branchiostoma floridae</name>
    <name type="common">Florida lancelet</name>
    <name type="synonym">Amphioxus</name>
    <dbReference type="NCBI Taxonomy" id="7739"/>
    <lineage>
        <taxon>Eukaryota</taxon>
        <taxon>Metazoa</taxon>
        <taxon>Chordata</taxon>
        <taxon>Cephalochordata</taxon>
        <taxon>Leptocardii</taxon>
        <taxon>Amphioxiformes</taxon>
        <taxon>Branchiostomatidae</taxon>
        <taxon>Branchiostoma</taxon>
    </lineage>
</organism>
<sequence length="315" mass="35068">MTYDRGYPRAKHGQGDKNKKTSQNNRLLMAHDFQSWLGFLVLLFVEFPREGSLLSRDGAKLHSTANSIPQQTEPAPFEDCNATEAINDSECANLTIKARDTMPVDRLQLSDNVMDYQRLNDSDKPVTLNVGGHIYTTAFSTLTRYPDSTLGVLFGGQKSAMLDDRGNYFLDRDGEIFRYVLNYLRTGQLNLPSKFPNFDLLCAEAEYYQIPGLGVALAKYRAGLGNICVILDVSPEGSSLGVFGARNLLEETLGTTSGKFRSQYYSDCVVKAVEIFDKLTARGFILQGATATSSETEENGLNQQQTWTFCRSCYT</sequence>
<evidence type="ECO:0000256" key="1">
    <source>
        <dbReference type="SAM" id="MobiDB-lite"/>
    </source>
</evidence>
<dbReference type="STRING" id="7739.C3YKA9"/>
<dbReference type="InParanoid" id="C3YKA9"/>
<reference evidence="3" key="1">
    <citation type="journal article" date="2008" name="Nature">
        <title>The amphioxus genome and the evolution of the chordate karyotype.</title>
        <authorList>
            <consortium name="US DOE Joint Genome Institute (JGI-PGF)"/>
            <person name="Putnam N.H."/>
            <person name="Butts T."/>
            <person name="Ferrier D.E.K."/>
            <person name="Furlong R.F."/>
            <person name="Hellsten U."/>
            <person name="Kawashima T."/>
            <person name="Robinson-Rechavi M."/>
            <person name="Shoguchi E."/>
            <person name="Terry A."/>
            <person name="Yu J.-K."/>
            <person name="Benito-Gutierrez E.L."/>
            <person name="Dubchak I."/>
            <person name="Garcia-Fernandez J."/>
            <person name="Gibson-Brown J.J."/>
            <person name="Grigoriev I.V."/>
            <person name="Horton A.C."/>
            <person name="de Jong P.J."/>
            <person name="Jurka J."/>
            <person name="Kapitonov V.V."/>
            <person name="Kohara Y."/>
            <person name="Kuroki Y."/>
            <person name="Lindquist E."/>
            <person name="Lucas S."/>
            <person name="Osoegawa K."/>
            <person name="Pennacchio L.A."/>
            <person name="Salamov A.A."/>
            <person name="Satou Y."/>
            <person name="Sauka-Spengler T."/>
            <person name="Schmutz J."/>
            <person name="Shin-I T."/>
            <person name="Toyoda A."/>
            <person name="Bronner-Fraser M."/>
            <person name="Fujiyama A."/>
            <person name="Holland L.Z."/>
            <person name="Holland P.W.H."/>
            <person name="Satoh N."/>
            <person name="Rokhsar D.S."/>
        </authorList>
    </citation>
    <scope>NUCLEOTIDE SEQUENCE [LARGE SCALE GENOMIC DNA]</scope>
    <source>
        <strain evidence="3">S238N-H82</strain>
        <tissue evidence="3">Testes</tissue>
    </source>
</reference>
<evidence type="ECO:0000313" key="3">
    <source>
        <dbReference type="EMBL" id="EEN59270.1"/>
    </source>
</evidence>
<proteinExistence type="predicted"/>
<dbReference type="EMBL" id="GG666521">
    <property type="protein sequence ID" value="EEN59270.1"/>
    <property type="molecule type" value="Genomic_DNA"/>
</dbReference>
<feature type="domain" description="BTB" evidence="2">
    <location>
        <begin position="124"/>
        <end position="225"/>
    </location>
</feature>
<name>C3YKA9_BRAFL</name>
<dbReference type="InterPro" id="IPR003131">
    <property type="entry name" value="T1-type_BTB"/>
</dbReference>
<dbReference type="AlphaFoldDB" id="C3YKA9"/>
<dbReference type="InterPro" id="IPR000210">
    <property type="entry name" value="BTB/POZ_dom"/>
</dbReference>
<dbReference type="PANTHER" id="PTHR14499:SF144">
    <property type="entry name" value="POTASSIUM CHANNEL TETRAMERISATION-TYPE BTB DOMAIN-CONTAINING PROTEIN"/>
    <property type="match status" value="1"/>
</dbReference>